<gene>
    <name evidence="2" type="ORF">ACJEBI_01895</name>
</gene>
<feature type="transmembrane region" description="Helical" evidence="1">
    <location>
        <begin position="372"/>
        <end position="396"/>
    </location>
</feature>
<feature type="transmembrane region" description="Helical" evidence="1">
    <location>
        <begin position="227"/>
        <end position="246"/>
    </location>
</feature>
<keyword evidence="1" id="KW-0472">Membrane</keyword>
<feature type="transmembrane region" description="Helical" evidence="1">
    <location>
        <begin position="12"/>
        <end position="37"/>
    </location>
</feature>
<keyword evidence="1" id="KW-1133">Transmembrane helix</keyword>
<dbReference type="Pfam" id="PF13425">
    <property type="entry name" value="O-antigen_lig"/>
    <property type="match status" value="1"/>
</dbReference>
<dbReference type="RefSeq" id="WP_406578930.1">
    <property type="nucleotide sequence ID" value="NZ_JBJHQH010000001.1"/>
</dbReference>
<feature type="transmembrane region" description="Helical" evidence="1">
    <location>
        <begin position="104"/>
        <end position="122"/>
    </location>
</feature>
<feature type="transmembrane region" description="Helical" evidence="1">
    <location>
        <begin position="43"/>
        <end position="61"/>
    </location>
</feature>
<dbReference type="GO" id="GO:0016874">
    <property type="term" value="F:ligase activity"/>
    <property type="evidence" value="ECO:0007669"/>
    <property type="project" value="UniProtKB-KW"/>
</dbReference>
<dbReference type="EMBL" id="JBJHQH010000001">
    <property type="protein sequence ID" value="MFK9090234.1"/>
    <property type="molecule type" value="Genomic_DNA"/>
</dbReference>
<sequence length="456" mass="51636">MLLENLKRKNIFENILLLFILVQPILDLATSLAINYLNSEFTAGILIRFAMMAVGVIYLFFISDSAKKRTSIIYLILLGLFLVLGFVNNIMVKSPISMGEELKFIIKSVYFVVFFFSYLYVFKQLQSRTSWGNTIQRYIVYAMSLVGLSMFIAGITNTAFSSYTYNKVGHTGWFYAGNEIGAIMSICFPIVILYAIKKTTSLKTSYYWIPVLLLIYSLMAVGTKVGFGAALITMVISLFMLIFELITKRKDRKFNLKTNLIINAIVFILFILYIPFSPIAENTSIHLSLLQNEEKTDNQTVKPEKPGKHQTEKENLDNQQLEDLMLSSRGAYLDQQKEFFAEAPVSQKILGMGYAGNYKEYPKLTEMDFYDLFFSFGIIGFILYFIPFLLLAVLIIKKIFTNIKSNFTLENVLVASGIILGVGIAFSAGHVFTAPAVSIYLAILVAYLYMKIVNPS</sequence>
<organism evidence="2 3">
    <name type="scientific">Bacillus salipaludis</name>
    <dbReference type="NCBI Taxonomy" id="2547811"/>
    <lineage>
        <taxon>Bacteria</taxon>
        <taxon>Bacillati</taxon>
        <taxon>Bacillota</taxon>
        <taxon>Bacilli</taxon>
        <taxon>Bacillales</taxon>
        <taxon>Bacillaceae</taxon>
        <taxon>Bacillus</taxon>
    </lineage>
</organism>
<keyword evidence="2" id="KW-0436">Ligase</keyword>
<feature type="transmembrane region" description="Helical" evidence="1">
    <location>
        <begin position="205"/>
        <end position="221"/>
    </location>
</feature>
<comment type="caution">
    <text evidence="2">The sequence shown here is derived from an EMBL/GenBank/DDBJ whole genome shotgun (WGS) entry which is preliminary data.</text>
</comment>
<feature type="transmembrane region" description="Helical" evidence="1">
    <location>
        <begin position="73"/>
        <end position="92"/>
    </location>
</feature>
<feature type="transmembrane region" description="Helical" evidence="1">
    <location>
        <begin position="408"/>
        <end position="426"/>
    </location>
</feature>
<evidence type="ECO:0000256" key="1">
    <source>
        <dbReference type="SAM" id="Phobius"/>
    </source>
</evidence>
<protein>
    <submittedName>
        <fullName evidence="2">O-antigen ligase family protein</fullName>
    </submittedName>
</protein>
<feature type="transmembrane region" description="Helical" evidence="1">
    <location>
        <begin position="172"/>
        <end position="196"/>
    </location>
</feature>
<keyword evidence="1" id="KW-0812">Transmembrane</keyword>
<dbReference type="Proteomes" id="UP001623041">
    <property type="component" value="Unassembled WGS sequence"/>
</dbReference>
<accession>A0ABW8RBQ0</accession>
<name>A0ABW8RBQ0_9BACI</name>
<reference evidence="2 3" key="1">
    <citation type="submission" date="2024-11" db="EMBL/GenBank/DDBJ databases">
        <authorList>
            <person name="Lucas J.A."/>
        </authorList>
    </citation>
    <scope>NUCLEOTIDE SEQUENCE [LARGE SCALE GENOMIC DNA]</scope>
    <source>
        <strain evidence="2 3">Z 5.4</strain>
    </source>
</reference>
<evidence type="ECO:0000313" key="2">
    <source>
        <dbReference type="EMBL" id="MFK9090234.1"/>
    </source>
</evidence>
<feature type="transmembrane region" description="Helical" evidence="1">
    <location>
        <begin position="138"/>
        <end position="160"/>
    </location>
</feature>
<evidence type="ECO:0000313" key="3">
    <source>
        <dbReference type="Proteomes" id="UP001623041"/>
    </source>
</evidence>
<proteinExistence type="predicted"/>
<feature type="transmembrane region" description="Helical" evidence="1">
    <location>
        <begin position="432"/>
        <end position="450"/>
    </location>
</feature>
<feature type="transmembrane region" description="Helical" evidence="1">
    <location>
        <begin position="258"/>
        <end position="276"/>
    </location>
</feature>
<dbReference type="InterPro" id="IPR049504">
    <property type="entry name" value="O-antigen_lig"/>
</dbReference>
<keyword evidence="3" id="KW-1185">Reference proteome</keyword>